<gene>
    <name evidence="1" type="ORF">NM208_g15414</name>
</gene>
<organism evidence="1 2">
    <name type="scientific">Fusarium decemcellulare</name>
    <dbReference type="NCBI Taxonomy" id="57161"/>
    <lineage>
        <taxon>Eukaryota</taxon>
        <taxon>Fungi</taxon>
        <taxon>Dikarya</taxon>
        <taxon>Ascomycota</taxon>
        <taxon>Pezizomycotina</taxon>
        <taxon>Sordariomycetes</taxon>
        <taxon>Hypocreomycetidae</taxon>
        <taxon>Hypocreales</taxon>
        <taxon>Nectriaceae</taxon>
        <taxon>Fusarium</taxon>
        <taxon>Fusarium decemcellulare species complex</taxon>
    </lineage>
</organism>
<accession>A0ACC1REA8</accession>
<keyword evidence="2" id="KW-1185">Reference proteome</keyword>
<evidence type="ECO:0000313" key="2">
    <source>
        <dbReference type="Proteomes" id="UP001148629"/>
    </source>
</evidence>
<name>A0ACC1REA8_9HYPO</name>
<evidence type="ECO:0000313" key="1">
    <source>
        <dbReference type="EMBL" id="KAJ3511580.1"/>
    </source>
</evidence>
<protein>
    <submittedName>
        <fullName evidence="1">Uncharacterized protein</fullName>
    </submittedName>
</protein>
<dbReference type="Proteomes" id="UP001148629">
    <property type="component" value="Unassembled WGS sequence"/>
</dbReference>
<proteinExistence type="predicted"/>
<reference evidence="1" key="1">
    <citation type="submission" date="2022-08" db="EMBL/GenBank/DDBJ databases">
        <title>Genome Sequence of Fusarium decemcellulare.</title>
        <authorList>
            <person name="Buettner E."/>
        </authorList>
    </citation>
    <scope>NUCLEOTIDE SEQUENCE</scope>
    <source>
        <strain evidence="1">Babe19</strain>
    </source>
</reference>
<dbReference type="EMBL" id="JANRMS010004121">
    <property type="protein sequence ID" value="KAJ3511580.1"/>
    <property type="molecule type" value="Genomic_DNA"/>
</dbReference>
<comment type="caution">
    <text evidence="1">The sequence shown here is derived from an EMBL/GenBank/DDBJ whole genome shotgun (WGS) entry which is preliminary data.</text>
</comment>
<sequence>MSETEKKEDIGGAVTLILGYEDGGHCAGDHDNKKSIAEGEVEEQDPWAPLPGVEPYDGRTILTARAVLSGIFFGSLIACSNMYLGLKTGFGADATLFSAIFGYGVCKMLEKSKIPYLSAPFGPHENNIIQATSLGCIGIGFMFICGVPAMYQLGLLGTGLDSDYGKLLAFTTVAGFWGLGFVVPLRSIFLFRLARQLRLVFPLGMASAITIRTLHSVKDGTRTAEDSLKTISLSFGVSFIWSICTSYAPGILYTWNPFWWIYKWGGKGIVAGVNWGWIAWSWSPSLIGMGMLIDLNSSLSFFLGTVLAWGIIGPILVKVGAAVGVAAYPDYPDMLTYNAFIPGTFDTTPSPRYWMLWPAIFTMLATSLSAILYEAKSLGTLISYYAAKLARGDGEVMVRRLSSTTTTPLPTLFPRSTEYAVPL</sequence>